<evidence type="ECO:0000313" key="1">
    <source>
        <dbReference type="EMBL" id="KAF1942847.1"/>
    </source>
</evidence>
<proteinExistence type="predicted"/>
<organism evidence="1 2">
    <name type="scientific">Clathrospora elynae</name>
    <dbReference type="NCBI Taxonomy" id="706981"/>
    <lineage>
        <taxon>Eukaryota</taxon>
        <taxon>Fungi</taxon>
        <taxon>Dikarya</taxon>
        <taxon>Ascomycota</taxon>
        <taxon>Pezizomycotina</taxon>
        <taxon>Dothideomycetes</taxon>
        <taxon>Pleosporomycetidae</taxon>
        <taxon>Pleosporales</taxon>
        <taxon>Diademaceae</taxon>
        <taxon>Clathrospora</taxon>
    </lineage>
</organism>
<dbReference type="AlphaFoldDB" id="A0A6A5T133"/>
<reference evidence="1" key="1">
    <citation type="journal article" date="2020" name="Stud. Mycol.">
        <title>101 Dothideomycetes genomes: a test case for predicting lifestyles and emergence of pathogens.</title>
        <authorList>
            <person name="Haridas S."/>
            <person name="Albert R."/>
            <person name="Binder M."/>
            <person name="Bloem J."/>
            <person name="Labutti K."/>
            <person name="Salamov A."/>
            <person name="Andreopoulos B."/>
            <person name="Baker S."/>
            <person name="Barry K."/>
            <person name="Bills G."/>
            <person name="Bluhm B."/>
            <person name="Cannon C."/>
            <person name="Castanera R."/>
            <person name="Culley D."/>
            <person name="Daum C."/>
            <person name="Ezra D."/>
            <person name="Gonzalez J."/>
            <person name="Henrissat B."/>
            <person name="Kuo A."/>
            <person name="Liang C."/>
            <person name="Lipzen A."/>
            <person name="Lutzoni F."/>
            <person name="Magnuson J."/>
            <person name="Mondo S."/>
            <person name="Nolan M."/>
            <person name="Ohm R."/>
            <person name="Pangilinan J."/>
            <person name="Park H.-J."/>
            <person name="Ramirez L."/>
            <person name="Alfaro M."/>
            <person name="Sun H."/>
            <person name="Tritt A."/>
            <person name="Yoshinaga Y."/>
            <person name="Zwiers L.-H."/>
            <person name="Turgeon B."/>
            <person name="Goodwin S."/>
            <person name="Spatafora J."/>
            <person name="Crous P."/>
            <person name="Grigoriev I."/>
        </authorList>
    </citation>
    <scope>NUCLEOTIDE SEQUENCE</scope>
    <source>
        <strain evidence="1">CBS 161.51</strain>
    </source>
</reference>
<dbReference type="Proteomes" id="UP000800038">
    <property type="component" value="Unassembled WGS sequence"/>
</dbReference>
<name>A0A6A5T133_9PLEO</name>
<protein>
    <submittedName>
        <fullName evidence="1">Uncharacterized protein</fullName>
    </submittedName>
</protein>
<sequence>MLLRFKTVPSVLILSSERISPCAGTFQTSPPMPPSSASRLDVEAYQTHIRSRTMLNGDAAESLSLKQSHTSDRYNGGQKCLCLQPQLEIMIAPPGRS</sequence>
<keyword evidence="2" id="KW-1185">Reference proteome</keyword>
<evidence type="ECO:0000313" key="2">
    <source>
        <dbReference type="Proteomes" id="UP000800038"/>
    </source>
</evidence>
<dbReference type="EMBL" id="ML976031">
    <property type="protein sequence ID" value="KAF1942847.1"/>
    <property type="molecule type" value="Genomic_DNA"/>
</dbReference>
<accession>A0A6A5T133</accession>
<gene>
    <name evidence="1" type="ORF">EJ02DRAFT_157818</name>
</gene>